<comment type="caution">
    <text evidence="3">The sequence shown here is derived from an EMBL/GenBank/DDBJ whole genome shotgun (WGS) entry which is preliminary data.</text>
</comment>
<proteinExistence type="predicted"/>
<dbReference type="PANTHER" id="PTHR33143">
    <property type="entry name" value="F16F4.1 PROTEIN-RELATED"/>
    <property type="match status" value="1"/>
</dbReference>
<feature type="region of interest" description="Disordered" evidence="1">
    <location>
        <begin position="54"/>
        <end position="112"/>
    </location>
</feature>
<dbReference type="EMBL" id="JAMQYH010000004">
    <property type="protein sequence ID" value="KAJ1691278.1"/>
    <property type="molecule type" value="Genomic_DNA"/>
</dbReference>
<dbReference type="Proteomes" id="UP001151287">
    <property type="component" value="Unassembled WGS sequence"/>
</dbReference>
<feature type="compositionally biased region" description="Polar residues" evidence="1">
    <location>
        <begin position="56"/>
        <end position="74"/>
    </location>
</feature>
<evidence type="ECO:0000313" key="4">
    <source>
        <dbReference type="Proteomes" id="UP001151287"/>
    </source>
</evidence>
<feature type="domain" description="VQ" evidence="2">
    <location>
        <begin position="36"/>
        <end position="62"/>
    </location>
</feature>
<dbReference type="InterPro" id="IPR039607">
    <property type="entry name" value="VQ_8/17/18/20/21/25"/>
</dbReference>
<feature type="compositionally biased region" description="Low complexity" evidence="1">
    <location>
        <begin position="98"/>
        <end position="112"/>
    </location>
</feature>
<dbReference type="GO" id="GO:0005634">
    <property type="term" value="C:nucleus"/>
    <property type="evidence" value="ECO:0007669"/>
    <property type="project" value="TreeGrafter"/>
</dbReference>
<dbReference type="Pfam" id="PF05678">
    <property type="entry name" value="VQ"/>
    <property type="match status" value="1"/>
</dbReference>
<keyword evidence="4" id="KW-1185">Reference proteome</keyword>
<dbReference type="AlphaFoldDB" id="A0A9Q0CCB1"/>
<feature type="region of interest" description="Disordered" evidence="1">
    <location>
        <begin position="1"/>
        <end position="22"/>
    </location>
</feature>
<dbReference type="PANTHER" id="PTHR33143:SF69">
    <property type="entry name" value="OS06G0603300 PROTEIN"/>
    <property type="match status" value="1"/>
</dbReference>
<protein>
    <recommendedName>
        <fullName evidence="2">VQ domain-containing protein</fullName>
    </recommendedName>
</protein>
<accession>A0A9Q0CCB1</accession>
<name>A0A9Q0CCB1_9POAL</name>
<dbReference type="OrthoDB" id="1518325at2759"/>
<gene>
    <name evidence="3" type="ORF">LUZ63_015433</name>
</gene>
<evidence type="ECO:0000313" key="3">
    <source>
        <dbReference type="EMBL" id="KAJ1691278.1"/>
    </source>
</evidence>
<evidence type="ECO:0000259" key="2">
    <source>
        <dbReference type="Pfam" id="PF05678"/>
    </source>
</evidence>
<evidence type="ECO:0000256" key="1">
    <source>
        <dbReference type="SAM" id="MobiDB-lite"/>
    </source>
</evidence>
<organism evidence="3 4">
    <name type="scientific">Rhynchospora breviuscula</name>
    <dbReference type="NCBI Taxonomy" id="2022672"/>
    <lineage>
        <taxon>Eukaryota</taxon>
        <taxon>Viridiplantae</taxon>
        <taxon>Streptophyta</taxon>
        <taxon>Embryophyta</taxon>
        <taxon>Tracheophyta</taxon>
        <taxon>Spermatophyta</taxon>
        <taxon>Magnoliopsida</taxon>
        <taxon>Liliopsida</taxon>
        <taxon>Poales</taxon>
        <taxon>Cyperaceae</taxon>
        <taxon>Cyperoideae</taxon>
        <taxon>Rhynchosporeae</taxon>
        <taxon>Rhynchospora</taxon>
    </lineage>
</organism>
<dbReference type="InterPro" id="IPR008889">
    <property type="entry name" value="VQ"/>
</dbReference>
<sequence>MSSSKLKGPRPTPLMVSTDSHKVQKAAKKPVIIYMVAPEIIHVEAGEFMSLVQRLTGPNSSPPGQIRNATSNNDRSGDEEKNQFPVKVKARVLNRAASSTKQQSSPQSPISPTLFFHDLSPLSRGGALKEGAAASQGWLHHHADFLGQGNGLPSSGGLGSPTFLDIFGSLPPGQP</sequence>
<reference evidence="3" key="1">
    <citation type="journal article" date="2022" name="Cell">
        <title>Repeat-based holocentromeres influence genome architecture and karyotype evolution.</title>
        <authorList>
            <person name="Hofstatter P.G."/>
            <person name="Thangavel G."/>
            <person name="Lux T."/>
            <person name="Neumann P."/>
            <person name="Vondrak T."/>
            <person name="Novak P."/>
            <person name="Zhang M."/>
            <person name="Costa L."/>
            <person name="Castellani M."/>
            <person name="Scott A."/>
            <person name="Toegelov H."/>
            <person name="Fuchs J."/>
            <person name="Mata-Sucre Y."/>
            <person name="Dias Y."/>
            <person name="Vanzela A.L.L."/>
            <person name="Huettel B."/>
            <person name="Almeida C.C.S."/>
            <person name="Simkova H."/>
            <person name="Souza G."/>
            <person name="Pedrosa-Harand A."/>
            <person name="Macas J."/>
            <person name="Mayer K.F.X."/>
            <person name="Houben A."/>
            <person name="Marques A."/>
        </authorList>
    </citation>
    <scope>NUCLEOTIDE SEQUENCE</scope>
    <source>
        <strain evidence="3">RhyBre1mFocal</strain>
    </source>
</reference>